<dbReference type="AlphaFoldDB" id="A0A6C0K5Y5"/>
<sequence length="238" mass="27710">MIDLSDFEKKVFSQNGEDGVTIMLVELIYNGDNTDKFYVEFGVQSGYECNTKILREVYEWNGLQMDADNEKLSINLRKEFITKENVVDLFKKYNVPMNINVLCVDIDYNDFYCLNEILANYKCDIIICEYNATHAANEDKIVIYNKDAYFDGTNYFGASLLSFDKLGKKYNYSLIYCDKMGVNCYFVHNDIIKEKKLQFKNMGDIAQIYKPARYGHGPNGGHSQDPYNRKYVSFDELM</sequence>
<name>A0A6C0K5Y5_9ZZZZ</name>
<proteinExistence type="predicted"/>
<dbReference type="EMBL" id="MN740798">
    <property type="protein sequence ID" value="QHU12127.1"/>
    <property type="molecule type" value="Genomic_DNA"/>
</dbReference>
<organism evidence="1">
    <name type="scientific">viral metagenome</name>
    <dbReference type="NCBI Taxonomy" id="1070528"/>
    <lineage>
        <taxon>unclassified sequences</taxon>
        <taxon>metagenomes</taxon>
        <taxon>organismal metagenomes</taxon>
    </lineage>
</organism>
<protein>
    <recommendedName>
        <fullName evidence="2">Methyltransferase FkbM domain-containing protein</fullName>
    </recommendedName>
</protein>
<accession>A0A6C0K5Y5</accession>
<evidence type="ECO:0008006" key="2">
    <source>
        <dbReference type="Google" id="ProtNLM"/>
    </source>
</evidence>
<evidence type="ECO:0000313" key="1">
    <source>
        <dbReference type="EMBL" id="QHU12127.1"/>
    </source>
</evidence>
<reference evidence="1" key="1">
    <citation type="journal article" date="2020" name="Nature">
        <title>Giant virus diversity and host interactions through global metagenomics.</title>
        <authorList>
            <person name="Schulz F."/>
            <person name="Roux S."/>
            <person name="Paez-Espino D."/>
            <person name="Jungbluth S."/>
            <person name="Walsh D.A."/>
            <person name="Denef V.J."/>
            <person name="McMahon K.D."/>
            <person name="Konstantinidis K.T."/>
            <person name="Eloe-Fadrosh E.A."/>
            <person name="Kyrpides N.C."/>
            <person name="Woyke T."/>
        </authorList>
    </citation>
    <scope>NUCLEOTIDE SEQUENCE</scope>
    <source>
        <strain evidence="1">GVMAG-S-1101171-110</strain>
    </source>
</reference>